<comment type="caution">
    <text evidence="2">The sequence shown here is derived from an EMBL/GenBank/DDBJ whole genome shotgun (WGS) entry which is preliminary data.</text>
</comment>
<evidence type="ECO:0000313" key="2">
    <source>
        <dbReference type="EMBL" id="KAK6727556.1"/>
    </source>
</evidence>
<sequence>MQCVPFKRINNSDNINRRLKRVIQLGPPPVSPDCPTSPLFSGSQPLPPPPGCPPPLSPSRSSKQFSKISTSSKQLQFAKASRHFGDFEPSTVYQQQRSHTTMVQPFDRSAKQMENPTECQEVLFEELLEQYEMSGYDRSECRKVWKKKALAT</sequence>
<dbReference type="EMBL" id="JAVFWL010000001">
    <property type="protein sequence ID" value="KAK6727556.1"/>
    <property type="molecule type" value="Genomic_DNA"/>
</dbReference>
<feature type="compositionally biased region" description="Low complexity" evidence="1">
    <location>
        <begin position="33"/>
        <end position="44"/>
    </location>
</feature>
<dbReference type="Proteomes" id="UP001303046">
    <property type="component" value="Unassembled WGS sequence"/>
</dbReference>
<feature type="compositionally biased region" description="Low complexity" evidence="1">
    <location>
        <begin position="58"/>
        <end position="69"/>
    </location>
</feature>
<name>A0ABR1BR48_NECAM</name>
<feature type="compositionally biased region" description="Pro residues" evidence="1">
    <location>
        <begin position="45"/>
        <end position="57"/>
    </location>
</feature>
<gene>
    <name evidence="2" type="primary">Necator_chrI.g1443</name>
    <name evidence="2" type="ORF">RB195_005317</name>
</gene>
<accession>A0ABR1BR48</accession>
<protein>
    <submittedName>
        <fullName evidence="2">Uncharacterized protein</fullName>
    </submittedName>
</protein>
<evidence type="ECO:0000256" key="1">
    <source>
        <dbReference type="SAM" id="MobiDB-lite"/>
    </source>
</evidence>
<keyword evidence="3" id="KW-1185">Reference proteome</keyword>
<feature type="region of interest" description="Disordered" evidence="1">
    <location>
        <begin position="23"/>
        <end position="69"/>
    </location>
</feature>
<evidence type="ECO:0000313" key="3">
    <source>
        <dbReference type="Proteomes" id="UP001303046"/>
    </source>
</evidence>
<organism evidence="2 3">
    <name type="scientific">Necator americanus</name>
    <name type="common">Human hookworm</name>
    <dbReference type="NCBI Taxonomy" id="51031"/>
    <lineage>
        <taxon>Eukaryota</taxon>
        <taxon>Metazoa</taxon>
        <taxon>Ecdysozoa</taxon>
        <taxon>Nematoda</taxon>
        <taxon>Chromadorea</taxon>
        <taxon>Rhabditida</taxon>
        <taxon>Rhabditina</taxon>
        <taxon>Rhabditomorpha</taxon>
        <taxon>Strongyloidea</taxon>
        <taxon>Ancylostomatidae</taxon>
        <taxon>Bunostominae</taxon>
        <taxon>Necator</taxon>
    </lineage>
</organism>
<reference evidence="2 3" key="1">
    <citation type="submission" date="2023-08" db="EMBL/GenBank/DDBJ databases">
        <title>A Necator americanus chromosomal reference genome.</title>
        <authorList>
            <person name="Ilik V."/>
            <person name="Petrzelkova K.J."/>
            <person name="Pardy F."/>
            <person name="Fuh T."/>
            <person name="Niatou-Singa F.S."/>
            <person name="Gouil Q."/>
            <person name="Baker L."/>
            <person name="Ritchie M.E."/>
            <person name="Jex A.R."/>
            <person name="Gazzola D."/>
            <person name="Li H."/>
            <person name="Toshio Fujiwara R."/>
            <person name="Zhan B."/>
            <person name="Aroian R.V."/>
            <person name="Pafco B."/>
            <person name="Schwarz E.M."/>
        </authorList>
    </citation>
    <scope>NUCLEOTIDE SEQUENCE [LARGE SCALE GENOMIC DNA]</scope>
    <source>
        <strain evidence="2 3">Aroian</strain>
        <tissue evidence="2">Whole animal</tissue>
    </source>
</reference>
<proteinExistence type="predicted"/>